<evidence type="ECO:0000313" key="1">
    <source>
        <dbReference type="EMBL" id="KAK3768048.1"/>
    </source>
</evidence>
<proteinExistence type="predicted"/>
<reference evidence="1" key="1">
    <citation type="journal article" date="2023" name="G3 (Bethesda)">
        <title>A reference genome for the long-term kleptoplast-retaining sea slug Elysia crispata morphotype clarki.</title>
        <authorList>
            <person name="Eastman K.E."/>
            <person name="Pendleton A.L."/>
            <person name="Shaikh M.A."/>
            <person name="Suttiyut T."/>
            <person name="Ogas R."/>
            <person name="Tomko P."/>
            <person name="Gavelis G."/>
            <person name="Widhalm J.R."/>
            <person name="Wisecaver J.H."/>
        </authorList>
    </citation>
    <scope>NUCLEOTIDE SEQUENCE</scope>
    <source>
        <strain evidence="1">ECLA1</strain>
    </source>
</reference>
<gene>
    <name evidence="1" type="ORF">RRG08_045867</name>
</gene>
<accession>A0AAE0ZEW7</accession>
<name>A0AAE0ZEW7_9GAST</name>
<comment type="caution">
    <text evidence="1">The sequence shown here is derived from an EMBL/GenBank/DDBJ whole genome shotgun (WGS) entry which is preliminary data.</text>
</comment>
<dbReference type="EMBL" id="JAWDGP010004075">
    <property type="protein sequence ID" value="KAK3768048.1"/>
    <property type="molecule type" value="Genomic_DNA"/>
</dbReference>
<dbReference type="Proteomes" id="UP001283361">
    <property type="component" value="Unassembled WGS sequence"/>
</dbReference>
<keyword evidence="2" id="KW-1185">Reference proteome</keyword>
<evidence type="ECO:0000313" key="2">
    <source>
        <dbReference type="Proteomes" id="UP001283361"/>
    </source>
</evidence>
<sequence>MMMLPSMEMFKTVNFTRCICLFNETFAKFGSKKRECEVMHNMACLWHEGIMGRHGEDIASTSRQFVNENRGCSSLTLWLDNCADQNKNWTILPVLPTAVNNVDALNIE</sequence>
<protein>
    <submittedName>
        <fullName evidence="1">Uncharacterized protein</fullName>
    </submittedName>
</protein>
<organism evidence="1 2">
    <name type="scientific">Elysia crispata</name>
    <name type="common">lettuce slug</name>
    <dbReference type="NCBI Taxonomy" id="231223"/>
    <lineage>
        <taxon>Eukaryota</taxon>
        <taxon>Metazoa</taxon>
        <taxon>Spiralia</taxon>
        <taxon>Lophotrochozoa</taxon>
        <taxon>Mollusca</taxon>
        <taxon>Gastropoda</taxon>
        <taxon>Heterobranchia</taxon>
        <taxon>Euthyneura</taxon>
        <taxon>Panpulmonata</taxon>
        <taxon>Sacoglossa</taxon>
        <taxon>Placobranchoidea</taxon>
        <taxon>Plakobranchidae</taxon>
        <taxon>Elysia</taxon>
    </lineage>
</organism>
<dbReference type="AlphaFoldDB" id="A0AAE0ZEW7"/>